<reference evidence="1" key="2">
    <citation type="submission" date="2023-04" db="EMBL/GenBank/DDBJ databases">
        <authorList>
            <person name="Bu L."/>
            <person name="Lu L."/>
            <person name="Laidemitt M.R."/>
            <person name="Zhang S.M."/>
            <person name="Mutuku M."/>
            <person name="Mkoji G."/>
            <person name="Steinauer M."/>
            <person name="Loker E.S."/>
        </authorList>
    </citation>
    <scope>NUCLEOTIDE SEQUENCE</scope>
    <source>
        <strain evidence="1">KasaAsao</strain>
        <tissue evidence="1">Whole Snail</tissue>
    </source>
</reference>
<evidence type="ECO:0000313" key="2">
    <source>
        <dbReference type="Proteomes" id="UP001233172"/>
    </source>
</evidence>
<dbReference type="AlphaFoldDB" id="A0AAD8BKG7"/>
<evidence type="ECO:0000313" key="1">
    <source>
        <dbReference type="EMBL" id="KAK0056294.1"/>
    </source>
</evidence>
<comment type="caution">
    <text evidence="1">The sequence shown here is derived from an EMBL/GenBank/DDBJ whole genome shotgun (WGS) entry which is preliminary data.</text>
</comment>
<accession>A0AAD8BKG7</accession>
<sequence length="133" mass="15044">AKYPRVVTLNKCTKTQSDFNLSALPDTPLALALNDLTEASPTNTTDETECISSATHRLGTLWADPQGKCIQSRCAPGKRHKGSNCIEIIKEVTDLVYNVRLWYVIDKKDNLAQWELFNKAYTFKSYLELFSLQ</sequence>
<reference evidence="1" key="1">
    <citation type="journal article" date="2023" name="PLoS Negl. Trop. Dis.">
        <title>A genome sequence for Biomphalaria pfeifferi, the major vector snail for the human-infecting parasite Schistosoma mansoni.</title>
        <authorList>
            <person name="Bu L."/>
            <person name="Lu L."/>
            <person name="Laidemitt M.R."/>
            <person name="Zhang S.M."/>
            <person name="Mutuku M."/>
            <person name="Mkoji G."/>
            <person name="Steinauer M."/>
            <person name="Loker E.S."/>
        </authorList>
    </citation>
    <scope>NUCLEOTIDE SEQUENCE</scope>
    <source>
        <strain evidence="1">KasaAsao</strain>
    </source>
</reference>
<feature type="non-terminal residue" evidence="1">
    <location>
        <position position="133"/>
    </location>
</feature>
<keyword evidence="2" id="KW-1185">Reference proteome</keyword>
<organism evidence="1 2">
    <name type="scientific">Biomphalaria pfeifferi</name>
    <name type="common">Bloodfluke planorb</name>
    <name type="synonym">Freshwater snail</name>
    <dbReference type="NCBI Taxonomy" id="112525"/>
    <lineage>
        <taxon>Eukaryota</taxon>
        <taxon>Metazoa</taxon>
        <taxon>Spiralia</taxon>
        <taxon>Lophotrochozoa</taxon>
        <taxon>Mollusca</taxon>
        <taxon>Gastropoda</taxon>
        <taxon>Heterobranchia</taxon>
        <taxon>Euthyneura</taxon>
        <taxon>Panpulmonata</taxon>
        <taxon>Hygrophila</taxon>
        <taxon>Lymnaeoidea</taxon>
        <taxon>Planorbidae</taxon>
        <taxon>Biomphalaria</taxon>
    </lineage>
</organism>
<dbReference type="EMBL" id="JASAOG010000063">
    <property type="protein sequence ID" value="KAK0056294.1"/>
    <property type="molecule type" value="Genomic_DNA"/>
</dbReference>
<protein>
    <submittedName>
        <fullName evidence="1">Uncharacterized protein</fullName>
    </submittedName>
</protein>
<name>A0AAD8BKG7_BIOPF</name>
<dbReference type="Proteomes" id="UP001233172">
    <property type="component" value="Unassembled WGS sequence"/>
</dbReference>
<gene>
    <name evidence="1" type="ORF">Bpfe_014381</name>
</gene>
<proteinExistence type="predicted"/>
<feature type="non-terminal residue" evidence="1">
    <location>
        <position position="1"/>
    </location>
</feature>